<dbReference type="HOGENOM" id="CLU_248368_0_0_10"/>
<evidence type="ECO:0000313" key="6">
    <source>
        <dbReference type="EMBL" id="ABL64404.1"/>
    </source>
</evidence>
<evidence type="ECO:0000313" key="7">
    <source>
        <dbReference type="Proteomes" id="UP000008701"/>
    </source>
</evidence>
<keyword evidence="3" id="KW-1133">Transmembrane helix</keyword>
<dbReference type="Pfam" id="PF04357">
    <property type="entry name" value="TamB"/>
    <property type="match status" value="1"/>
</dbReference>
<organism evidence="6 7">
    <name type="scientific">Chlorobium phaeobacteroides (strain DSM 266 / SMG 266 / 2430)</name>
    <dbReference type="NCBI Taxonomy" id="290317"/>
    <lineage>
        <taxon>Bacteria</taxon>
        <taxon>Pseudomonadati</taxon>
        <taxon>Chlorobiota</taxon>
        <taxon>Chlorobiia</taxon>
        <taxon>Chlorobiales</taxon>
        <taxon>Chlorobiaceae</taxon>
        <taxon>Chlorobium/Pelodictyon group</taxon>
        <taxon>Chlorobium</taxon>
    </lineage>
</organism>
<dbReference type="KEGG" id="cph:Cpha266_0345"/>
<dbReference type="GO" id="GO:0009306">
    <property type="term" value="P:protein secretion"/>
    <property type="evidence" value="ECO:0007669"/>
    <property type="project" value="InterPro"/>
</dbReference>
<gene>
    <name evidence="6" type="ordered locus">Cpha266_0345</name>
</gene>
<sequence length="1512" mass="165543" precursor="true">MEKSKKVFIGFLALLSAGVLLLSIVAAIVLNSGFLDRFAKDLAVKLFNEEFYGHLELQKVKLNFPNKVTILSPRIYEPDEDLPALSADKVTLRFNFLTILKPKIDKLSFRKIKVDSLLINVIERENGKRNIDLIFTSRKPDSTDAPIESFFSKVVTLRNSSLNYSRTLPNETPLALTVQNISLDLNSLRLKIKKKEFGGTIEALALDIPQHSFRLKQGSGQFFVSEKRADIIALKATSDKSNAELSLSLDKFNIFDPDQKKLLLAGKSFLDIQALNIHTRDLNMIYPDIALPEGVYSLKGDARSQSNTIEIIKGVLAHNKSHLAVKGKLLNVQNKNAFGYQLEIDSSKIDPDFFQAFFSDKNQKELIARIGAISFIGKAHGNLKELSTDVHILTKAGNASIKGEAAGEPGKQIKGKGAFSLEKTLPHLFTGTTTAKSMLNATGNFDGIVNGSELAELHIESDLKDSFWQQQALKQGTLSLDYSRELVRAKAILQNGMESIDVSGQISWKGGSADYQAEGKVARLNLAKSLASNDFVTDLNGVFALKGSGFDPASLNAALTARFSPSSINNFRLRDKSELSAAVEQHAASSTVTLKSDFLDLAVQGNQSFKELLGAIELAGSGISGEIRTQSLWSSRPAGPRSDAFLSLKKPFTVSYRILVKDMEPLSPLLPFRDLALQGSAEGQFFYENGRCALTSSLDLGSLAYGKAVALKKLSATAAMECSGNGIPKAAIKGKAASLVFSGQTSNNLVFDATYSTGRLTASIDAGRFENDREFSTAFSLQRTGSAYDLGFTKLAIGKGKNRWQTQGGSHIKIEKMAVQFNRFTIANGNQHLVLNGELSNSRPGSFQCNLSHLDLAALGELSEKRLPSGMSGTIDASLTISGNPNTKTSTLSINGKSVGFDKIPLGNVQSNIRHAGNKLSFDYKSFITEPVNKGNTTPSVNTIAGSGTMPLVLAYYPFELRIPQEQKIQASFRSDNLSARFLKVVLPFVEDAAGIMPTTLTVEGTTSRPEIYLLSRLRDTQIKLEATQVTYLLNGDIQVTPRQLELRDLRIADLQNGTGSLNGLLKIENLKPKTITLGANLSKLLLFHKKDTRDEKPFGTIIGSTRNLLLNGDISSPVVEGDITINSADFTMYRPGANESAKYIGVEKFIEFVPRYPSQQSMVAQTDLDSDPVGFNYSLIDILQLKDLKIRSAEQLKFRVIFDRTRGEELEAAISGMQLMVNKSQQRYRLFGSVALSDGKYRFSNTNFDLEDGGKIVWNNVGIHEGIMQNLYGTKYISALSPETGDRDNVKLLLAISGTISEPNVEMGYYLNDQMQPFSSKNLIGGKPSQIDPNAELNVISMLLTSQWYAPQGSSGLSKNLAVSSVGLSTGSGLISSQLSRLVQNVAGFESFNVNLGMNSKGEISGIDLYMAVNVPGTNGKVRIIGEGSSHDVKNKPLFNYYGTSQKVEYRVSPKVYIEAYRSYGQTENEAANTNLQSPTETWGASISYRERFHTWDSFWKRIIPSSNKKK</sequence>
<dbReference type="InterPro" id="IPR007452">
    <property type="entry name" value="TamB_C"/>
</dbReference>
<evidence type="ECO:0000259" key="5">
    <source>
        <dbReference type="Pfam" id="PF04357"/>
    </source>
</evidence>
<evidence type="ECO:0000256" key="1">
    <source>
        <dbReference type="ARBA" id="ARBA00004167"/>
    </source>
</evidence>
<dbReference type="OrthoDB" id="9811276at2"/>
<reference evidence="6 7" key="1">
    <citation type="submission" date="2006-12" db="EMBL/GenBank/DDBJ databases">
        <title>Complete sequence of Chlorobium phaeobacteroides DSM 266.</title>
        <authorList>
            <consortium name="US DOE Joint Genome Institute"/>
            <person name="Copeland A."/>
            <person name="Lucas S."/>
            <person name="Lapidus A."/>
            <person name="Barry K."/>
            <person name="Detter J.C."/>
            <person name="Glavina del Rio T."/>
            <person name="Hammon N."/>
            <person name="Israni S."/>
            <person name="Pitluck S."/>
            <person name="Goltsman E."/>
            <person name="Schmutz J."/>
            <person name="Larimer F."/>
            <person name="Land M."/>
            <person name="Hauser L."/>
            <person name="Mikhailova N."/>
            <person name="Li T."/>
            <person name="Overmann J."/>
            <person name="Bryant D.A."/>
            <person name="Richardson P."/>
        </authorList>
    </citation>
    <scope>NUCLEOTIDE SEQUENCE [LARGE SCALE GENOMIC DNA]</scope>
    <source>
        <strain evidence="6 7">DSM 266</strain>
    </source>
</reference>
<keyword evidence="4" id="KW-0472">Membrane</keyword>
<dbReference type="GO" id="GO:0005886">
    <property type="term" value="C:plasma membrane"/>
    <property type="evidence" value="ECO:0007669"/>
    <property type="project" value="InterPro"/>
</dbReference>
<accession>A1BDC7</accession>
<keyword evidence="2" id="KW-0812">Transmembrane</keyword>
<evidence type="ECO:0000256" key="2">
    <source>
        <dbReference type="ARBA" id="ARBA00022692"/>
    </source>
</evidence>
<dbReference type="EMBL" id="CP000492">
    <property type="protein sequence ID" value="ABL64404.1"/>
    <property type="molecule type" value="Genomic_DNA"/>
</dbReference>
<feature type="domain" description="Translocation and assembly module TamB C-terminal" evidence="5">
    <location>
        <begin position="1050"/>
        <end position="1494"/>
    </location>
</feature>
<dbReference type="eggNOG" id="COG2911">
    <property type="taxonomic scope" value="Bacteria"/>
</dbReference>
<dbReference type="STRING" id="290317.Cpha266_0345"/>
<dbReference type="RefSeq" id="WP_011744238.1">
    <property type="nucleotide sequence ID" value="NC_008639.1"/>
</dbReference>
<protein>
    <recommendedName>
        <fullName evidence="5">Translocation and assembly module TamB C-terminal domain-containing protein</fullName>
    </recommendedName>
</protein>
<dbReference type="Proteomes" id="UP000008701">
    <property type="component" value="Chromosome"/>
</dbReference>
<proteinExistence type="predicted"/>
<evidence type="ECO:0000256" key="3">
    <source>
        <dbReference type="ARBA" id="ARBA00022989"/>
    </source>
</evidence>
<name>A1BDC7_CHLPD</name>
<keyword evidence="7" id="KW-1185">Reference proteome</keyword>
<comment type="subcellular location">
    <subcellularLocation>
        <location evidence="1">Membrane</location>
        <topology evidence="1">Single-pass membrane protein</topology>
    </subcellularLocation>
</comment>
<evidence type="ECO:0000256" key="4">
    <source>
        <dbReference type="ARBA" id="ARBA00023136"/>
    </source>
</evidence>